<dbReference type="PROSITE" id="PS51257">
    <property type="entry name" value="PROKAR_LIPOPROTEIN"/>
    <property type="match status" value="1"/>
</dbReference>
<evidence type="ECO:0000313" key="2">
    <source>
        <dbReference type="EMBL" id="MFC5195494.1"/>
    </source>
</evidence>
<reference evidence="3" key="1">
    <citation type="journal article" date="2019" name="Int. J. Syst. Evol. Microbiol.">
        <title>The Global Catalogue of Microorganisms (GCM) 10K type strain sequencing project: providing services to taxonomists for standard genome sequencing and annotation.</title>
        <authorList>
            <consortium name="The Broad Institute Genomics Platform"/>
            <consortium name="The Broad Institute Genome Sequencing Center for Infectious Disease"/>
            <person name="Wu L."/>
            <person name="Ma J."/>
        </authorList>
    </citation>
    <scope>NUCLEOTIDE SEQUENCE [LARGE SCALE GENOMIC DNA]</scope>
    <source>
        <strain evidence="3">JCM 17978</strain>
    </source>
</reference>
<comment type="caution">
    <text evidence="2">The sequence shown here is derived from an EMBL/GenBank/DDBJ whole genome shotgun (WGS) entry which is preliminary data.</text>
</comment>
<dbReference type="SUPFAM" id="SSF48452">
    <property type="entry name" value="TPR-like"/>
    <property type="match status" value="1"/>
</dbReference>
<dbReference type="Proteomes" id="UP001596162">
    <property type="component" value="Unassembled WGS sequence"/>
</dbReference>
<evidence type="ECO:0000256" key="1">
    <source>
        <dbReference type="PROSITE-ProRule" id="PRU00339"/>
    </source>
</evidence>
<dbReference type="EMBL" id="JBHSLA010000003">
    <property type="protein sequence ID" value="MFC5195494.1"/>
    <property type="molecule type" value="Genomic_DNA"/>
</dbReference>
<dbReference type="PROSITE" id="PS50005">
    <property type="entry name" value="TPR"/>
    <property type="match status" value="1"/>
</dbReference>
<organism evidence="2 3">
    <name type="scientific">Bizionia hallyeonensis</name>
    <dbReference type="NCBI Taxonomy" id="1123757"/>
    <lineage>
        <taxon>Bacteria</taxon>
        <taxon>Pseudomonadati</taxon>
        <taxon>Bacteroidota</taxon>
        <taxon>Flavobacteriia</taxon>
        <taxon>Flavobacteriales</taxon>
        <taxon>Flavobacteriaceae</taxon>
        <taxon>Bizionia</taxon>
    </lineage>
</organism>
<dbReference type="InterPro" id="IPR019734">
    <property type="entry name" value="TPR_rpt"/>
</dbReference>
<evidence type="ECO:0000313" key="3">
    <source>
        <dbReference type="Proteomes" id="UP001596162"/>
    </source>
</evidence>
<feature type="repeat" description="TPR" evidence="1">
    <location>
        <begin position="185"/>
        <end position="218"/>
    </location>
</feature>
<name>A0ABW0C8A8_9FLAO</name>
<gene>
    <name evidence="2" type="ORF">ACFPH8_09160</name>
</gene>
<dbReference type="Gene3D" id="1.25.40.10">
    <property type="entry name" value="Tetratricopeptide repeat domain"/>
    <property type="match status" value="1"/>
</dbReference>
<keyword evidence="1" id="KW-0802">TPR repeat</keyword>
<accession>A0ABW0C8A8</accession>
<dbReference type="InterPro" id="IPR011990">
    <property type="entry name" value="TPR-like_helical_dom_sf"/>
</dbReference>
<dbReference type="RefSeq" id="WP_376860357.1">
    <property type="nucleotide sequence ID" value="NZ_JBHSLA010000003.1"/>
</dbReference>
<proteinExistence type="predicted"/>
<protein>
    <submittedName>
        <fullName evidence="2">Tetratricopeptide repeat protein</fullName>
    </submittedName>
</protein>
<sequence>MKLAYTYLSVFIVVFVISCSNSIQYTDAIKAETSGRYLYHPDAVIDVFYKNDHLFLNWRGAEIKPVALDEYTFFVPDMYQKLRFLKHPSTKTSYLAIIPENEGDSIRYVYKKVPDTFNTPSMHLANKNYEAALQGFLAIRKQDSVSLFINERDFNSMGYEFLRDKKYGDAIAVFKLNTALHPDSDNAYDSLADGYLTQGDSLLAFTHYKKALELNPSNKRAKKYVSAYALKVTD</sequence>
<keyword evidence="3" id="KW-1185">Reference proteome</keyword>